<sequence>MSDWKQEIEIALTHLRDAEGHDDEPTTTALNAVPKHHKAYILHLFGTACHEFLRHKRVLFGDHDPASTLGTLCKRSDRTTPSLSTPFGSDEQEDFCPAPWNIDRSTWSQLVHVDRLFEQANHRQSQRYGLDQHVLDIQLEMPVFSDEDSLSTFRQNNSPKHTDAASSIRQCLRYWPGMEVPPLDECPTRELFSVNNMDNEPQVDASTYRTLLRLEDMMDRSGSGSRRCKEVVDQKLKVAITIEASAENSSTDLSKLSSPNIASPLAKERPAGDSWMMNSLFGSGTNAVPHAAVAVNDRIPSSVSDYDAYPEVYTLSSRVTPLSSTPSLKETLSFISSPEQTPVVHDMDSDIFVEKSSSDVTSPTNSHISLVVLDKSPTPPTRNATTCLPLTIGSDRSSSRSKEGQHALASYLGPDAGRTSTSTHIIETPVLQKRPRHFSHANTEVPRASVTPPARRTQMRDNVFSSSHQVHDFMAIRSTKRSCI</sequence>
<evidence type="ECO:0000313" key="2">
    <source>
        <dbReference type="EMBL" id="ORY89551.1"/>
    </source>
</evidence>
<organism evidence="2 3">
    <name type="scientific">Syncephalastrum racemosum</name>
    <name type="common">Filamentous fungus</name>
    <dbReference type="NCBI Taxonomy" id="13706"/>
    <lineage>
        <taxon>Eukaryota</taxon>
        <taxon>Fungi</taxon>
        <taxon>Fungi incertae sedis</taxon>
        <taxon>Mucoromycota</taxon>
        <taxon>Mucoromycotina</taxon>
        <taxon>Mucoromycetes</taxon>
        <taxon>Mucorales</taxon>
        <taxon>Syncephalastraceae</taxon>
        <taxon>Syncephalastrum</taxon>
    </lineage>
</organism>
<dbReference type="Proteomes" id="UP000242180">
    <property type="component" value="Unassembled WGS sequence"/>
</dbReference>
<protein>
    <submittedName>
        <fullName evidence="2">Uncharacterized protein</fullName>
    </submittedName>
</protein>
<dbReference type="InParanoid" id="A0A1X2GZ60"/>
<proteinExistence type="predicted"/>
<feature type="region of interest" description="Disordered" evidence="1">
    <location>
        <begin position="434"/>
        <end position="455"/>
    </location>
</feature>
<comment type="caution">
    <text evidence="2">The sequence shown here is derived from an EMBL/GenBank/DDBJ whole genome shotgun (WGS) entry which is preliminary data.</text>
</comment>
<keyword evidence="3" id="KW-1185">Reference proteome</keyword>
<dbReference type="AlphaFoldDB" id="A0A1X2GZ60"/>
<reference evidence="2 3" key="1">
    <citation type="submission" date="2016-07" db="EMBL/GenBank/DDBJ databases">
        <title>Pervasive Adenine N6-methylation of Active Genes in Fungi.</title>
        <authorList>
            <consortium name="DOE Joint Genome Institute"/>
            <person name="Mondo S.J."/>
            <person name="Dannebaum R.O."/>
            <person name="Kuo R.C."/>
            <person name="Labutti K."/>
            <person name="Haridas S."/>
            <person name="Kuo A."/>
            <person name="Salamov A."/>
            <person name="Ahrendt S.R."/>
            <person name="Lipzen A."/>
            <person name="Sullivan W."/>
            <person name="Andreopoulos W.B."/>
            <person name="Clum A."/>
            <person name="Lindquist E."/>
            <person name="Daum C."/>
            <person name="Ramamoorthy G.K."/>
            <person name="Gryganskyi A."/>
            <person name="Culley D."/>
            <person name="Magnuson J.K."/>
            <person name="James T.Y."/>
            <person name="O'Malley M.A."/>
            <person name="Stajich J.E."/>
            <person name="Spatafora J.W."/>
            <person name="Visel A."/>
            <person name="Grigoriev I.V."/>
        </authorList>
    </citation>
    <scope>NUCLEOTIDE SEQUENCE [LARGE SCALE GENOMIC DNA]</scope>
    <source>
        <strain evidence="2 3">NRRL 2496</strain>
    </source>
</reference>
<evidence type="ECO:0000256" key="1">
    <source>
        <dbReference type="SAM" id="MobiDB-lite"/>
    </source>
</evidence>
<accession>A0A1X2GZ60</accession>
<dbReference type="EMBL" id="MCGN01000014">
    <property type="protein sequence ID" value="ORY89551.1"/>
    <property type="molecule type" value="Genomic_DNA"/>
</dbReference>
<gene>
    <name evidence="2" type="ORF">BCR43DRAFT_519328</name>
</gene>
<feature type="region of interest" description="Disordered" evidence="1">
    <location>
        <begin position="382"/>
        <end position="421"/>
    </location>
</feature>
<name>A0A1X2GZ60_SYNRA</name>
<evidence type="ECO:0000313" key="3">
    <source>
        <dbReference type="Proteomes" id="UP000242180"/>
    </source>
</evidence>